<dbReference type="RefSeq" id="XP_070142106.1">
    <property type="nucleotide sequence ID" value="XM_070286005.1"/>
</dbReference>
<gene>
    <name evidence="3" type="primary">LOC138928642</name>
</gene>
<organism evidence="2 3">
    <name type="scientific">Drosophila kikkawai</name>
    <name type="common">Fruit fly</name>
    <dbReference type="NCBI Taxonomy" id="30033"/>
    <lineage>
        <taxon>Eukaryota</taxon>
        <taxon>Metazoa</taxon>
        <taxon>Ecdysozoa</taxon>
        <taxon>Arthropoda</taxon>
        <taxon>Hexapoda</taxon>
        <taxon>Insecta</taxon>
        <taxon>Pterygota</taxon>
        <taxon>Neoptera</taxon>
        <taxon>Endopterygota</taxon>
        <taxon>Diptera</taxon>
        <taxon>Brachycera</taxon>
        <taxon>Muscomorpha</taxon>
        <taxon>Ephydroidea</taxon>
        <taxon>Drosophilidae</taxon>
        <taxon>Drosophila</taxon>
        <taxon>Sophophora</taxon>
    </lineage>
</organism>
<feature type="compositionally biased region" description="Acidic residues" evidence="1">
    <location>
        <begin position="183"/>
        <end position="196"/>
    </location>
</feature>
<feature type="compositionally biased region" description="Polar residues" evidence="1">
    <location>
        <begin position="120"/>
        <end position="130"/>
    </location>
</feature>
<name>A0ABM4GHB1_DROKI</name>
<dbReference type="GeneID" id="138928642"/>
<feature type="region of interest" description="Disordered" evidence="1">
    <location>
        <begin position="178"/>
        <end position="219"/>
    </location>
</feature>
<accession>A0ABM4GHB1</accession>
<sequence length="219" mass="25147">MDKLKLDEEGGKKNLHRDDHINVFYHQAKPKILKEFLARRTINAPLATHLAGGSPMPNKQPRESVGLRLASEDLEDFVKLMEATEFFKTQSETEEEEESAPELAIQPMEEDALAEEEPRASTSLEANKTTSTKERLVTEVLVLPKLEWSLLNGDVEILTKMQEYFKTLTTKRIEKLRKMQKEEEQEGLANEDDIDVDDNKENEPENKHGDFQNDSPIRN</sequence>
<dbReference type="Proteomes" id="UP001652661">
    <property type="component" value="Chromosome 3L"/>
</dbReference>
<evidence type="ECO:0000313" key="2">
    <source>
        <dbReference type="Proteomes" id="UP001652661"/>
    </source>
</evidence>
<reference evidence="3" key="1">
    <citation type="submission" date="2025-08" db="UniProtKB">
        <authorList>
            <consortium name="RefSeq"/>
        </authorList>
    </citation>
    <scope>IDENTIFICATION</scope>
    <source>
        <strain evidence="3">14028-0561.14</strain>
        <tissue evidence="3">Whole fly</tissue>
    </source>
</reference>
<keyword evidence="2" id="KW-1185">Reference proteome</keyword>
<evidence type="ECO:0000313" key="3">
    <source>
        <dbReference type="RefSeq" id="XP_070142106.1"/>
    </source>
</evidence>
<feature type="region of interest" description="Disordered" evidence="1">
    <location>
        <begin position="110"/>
        <end position="131"/>
    </location>
</feature>
<protein>
    <submittedName>
        <fullName evidence="3">Claspin-like</fullName>
    </submittedName>
</protein>
<evidence type="ECO:0000256" key="1">
    <source>
        <dbReference type="SAM" id="MobiDB-lite"/>
    </source>
</evidence>
<feature type="compositionally biased region" description="Basic and acidic residues" evidence="1">
    <location>
        <begin position="197"/>
        <end position="211"/>
    </location>
</feature>
<proteinExistence type="predicted"/>